<reference evidence="3" key="1">
    <citation type="journal article" date="2015" name="BMC Genomics">
        <title>Draft genome of a commonly misdiagnosed multidrug resistant pathogen Candida auris.</title>
        <authorList>
            <person name="Chatterjee S."/>
            <person name="Alampalli S.V."/>
            <person name="Nageshan R.K."/>
            <person name="Chettiar S.T."/>
            <person name="Joshi S."/>
            <person name="Tatu U.S."/>
        </authorList>
    </citation>
    <scope>NUCLEOTIDE SEQUENCE [LARGE SCALE GENOMIC DNA]</scope>
    <source>
        <strain evidence="3">6684</strain>
    </source>
</reference>
<dbReference type="Proteomes" id="UP000037122">
    <property type="component" value="Unassembled WGS sequence"/>
</dbReference>
<dbReference type="VEuPathDB" id="FungiDB:QG37_02636"/>
<keyword evidence="1" id="KW-0812">Transmembrane</keyword>
<organism evidence="2 3">
    <name type="scientific">Candidozyma auris</name>
    <name type="common">Yeast</name>
    <name type="synonym">Candida auris</name>
    <dbReference type="NCBI Taxonomy" id="498019"/>
    <lineage>
        <taxon>Eukaryota</taxon>
        <taxon>Fungi</taxon>
        <taxon>Dikarya</taxon>
        <taxon>Ascomycota</taxon>
        <taxon>Saccharomycotina</taxon>
        <taxon>Pichiomycetes</taxon>
        <taxon>Metschnikowiaceae</taxon>
        <taxon>Candidozyma</taxon>
    </lineage>
</organism>
<feature type="transmembrane region" description="Helical" evidence="1">
    <location>
        <begin position="38"/>
        <end position="60"/>
    </location>
</feature>
<evidence type="ECO:0000256" key="1">
    <source>
        <dbReference type="SAM" id="Phobius"/>
    </source>
</evidence>
<evidence type="ECO:0000313" key="3">
    <source>
        <dbReference type="Proteomes" id="UP000037122"/>
    </source>
</evidence>
<name>A0A0L0P311_CANAR</name>
<gene>
    <name evidence="2" type="ORF">QG37_02636</name>
</gene>
<protein>
    <submittedName>
        <fullName evidence="2">Uncharacterized protein</fullName>
    </submittedName>
</protein>
<dbReference type="EMBL" id="LGST01000018">
    <property type="protein sequence ID" value="KNE00600.1"/>
    <property type="molecule type" value="Genomic_DNA"/>
</dbReference>
<proteinExistence type="predicted"/>
<comment type="caution">
    <text evidence="2">The sequence shown here is derived from an EMBL/GenBank/DDBJ whole genome shotgun (WGS) entry which is preliminary data.</text>
</comment>
<sequence>MTLLYSETCWAKERMGAKWGISVNSGDLRLLTMRNAEVLTLQNMAQFLLAFSMLTLLLSWN</sequence>
<dbReference type="AlphaFoldDB" id="A0A0L0P311"/>
<accession>A0A0L0P311</accession>
<evidence type="ECO:0000313" key="2">
    <source>
        <dbReference type="EMBL" id="KNE00600.1"/>
    </source>
</evidence>
<keyword evidence="1" id="KW-0472">Membrane</keyword>
<keyword evidence="1" id="KW-1133">Transmembrane helix</keyword>